<evidence type="ECO:0000256" key="5">
    <source>
        <dbReference type="ARBA" id="ARBA00022989"/>
    </source>
</evidence>
<dbReference type="PANTHER" id="PTHR43266:SF10">
    <property type="entry name" value="BACILYSIN EXPORTER BACE-RELATED"/>
    <property type="match status" value="1"/>
</dbReference>
<gene>
    <name evidence="9" type="ORF">J2Z44_001917</name>
</gene>
<dbReference type="EMBL" id="JAGGLL010000013">
    <property type="protein sequence ID" value="MBP2022116.1"/>
    <property type="molecule type" value="Genomic_DNA"/>
</dbReference>
<dbReference type="SUPFAM" id="SSF103473">
    <property type="entry name" value="MFS general substrate transporter"/>
    <property type="match status" value="1"/>
</dbReference>
<dbReference type="InterPro" id="IPR011701">
    <property type="entry name" value="MFS"/>
</dbReference>
<dbReference type="Pfam" id="PF07690">
    <property type="entry name" value="MFS_1"/>
    <property type="match status" value="1"/>
</dbReference>
<feature type="transmembrane region" description="Helical" evidence="7">
    <location>
        <begin position="169"/>
        <end position="187"/>
    </location>
</feature>
<evidence type="ECO:0000256" key="6">
    <source>
        <dbReference type="ARBA" id="ARBA00023136"/>
    </source>
</evidence>
<feature type="transmembrane region" description="Helical" evidence="7">
    <location>
        <begin position="42"/>
        <end position="62"/>
    </location>
</feature>
<keyword evidence="2" id="KW-0813">Transport</keyword>
<sequence>MKTNWKKNTLLFLLSQTISLFGSSLVQYAILWYITLNTKSGAMMTISIICGFLPTFFLSPFAGVWADRYNRKTLIMLSDSFIALSTLLLAILFLMGYESMGLLFVMSALRSIGTGIQTPAIGAFLPQIVPEDKLTKVNGINGSVQSMVMLVSPMISGALLSMASIESIFFIDVVTAAIAVSVILLFLKVPAHNKAIGPQEVSYFKDLQAGISYIKGHTYVKKFFIFCAFFFFLVSPVAFLSPLQVTRTFGEDVWRLTAIEITFSLGMMLGGIIMASWGGFKNKIHTMTLSSFITGVCTFLLGIVSNFWVYLFIMVVVGITIPFFNTPSTVLLQEKVEPDFLGRVFGVLGMISSSMMPLGMLVFGPISDVIKIEWLLIGTGLLMFIQSFFLIGSKELLIAGLSKDNRDEV</sequence>
<feature type="domain" description="Major facilitator superfamily (MFS) profile" evidence="8">
    <location>
        <begin position="8"/>
        <end position="395"/>
    </location>
</feature>
<feature type="transmembrane region" description="Helical" evidence="7">
    <location>
        <begin position="292"/>
        <end position="324"/>
    </location>
</feature>
<feature type="transmembrane region" description="Helical" evidence="7">
    <location>
        <begin position="344"/>
        <end position="362"/>
    </location>
</feature>
<evidence type="ECO:0000256" key="7">
    <source>
        <dbReference type="SAM" id="Phobius"/>
    </source>
</evidence>
<dbReference type="InterPro" id="IPR036259">
    <property type="entry name" value="MFS_trans_sf"/>
</dbReference>
<feature type="transmembrane region" description="Helical" evidence="7">
    <location>
        <begin position="223"/>
        <end position="241"/>
    </location>
</feature>
<dbReference type="InterPro" id="IPR020846">
    <property type="entry name" value="MFS_dom"/>
</dbReference>
<organism evidence="9 10">
    <name type="scientific">Clostridium punense</name>
    <dbReference type="NCBI Taxonomy" id="1054297"/>
    <lineage>
        <taxon>Bacteria</taxon>
        <taxon>Bacillati</taxon>
        <taxon>Bacillota</taxon>
        <taxon>Clostridia</taxon>
        <taxon>Eubacteriales</taxon>
        <taxon>Clostridiaceae</taxon>
        <taxon>Clostridium</taxon>
    </lineage>
</organism>
<evidence type="ECO:0000313" key="9">
    <source>
        <dbReference type="EMBL" id="MBP2022116.1"/>
    </source>
</evidence>
<dbReference type="CDD" id="cd06173">
    <property type="entry name" value="MFS_MefA_like"/>
    <property type="match status" value="1"/>
</dbReference>
<evidence type="ECO:0000256" key="2">
    <source>
        <dbReference type="ARBA" id="ARBA00022448"/>
    </source>
</evidence>
<evidence type="ECO:0000313" key="10">
    <source>
        <dbReference type="Proteomes" id="UP001519308"/>
    </source>
</evidence>
<reference evidence="9 10" key="1">
    <citation type="submission" date="2021-03" db="EMBL/GenBank/DDBJ databases">
        <title>Genomic Encyclopedia of Type Strains, Phase IV (KMG-IV): sequencing the most valuable type-strain genomes for metagenomic binning, comparative biology and taxonomic classification.</title>
        <authorList>
            <person name="Goeker M."/>
        </authorList>
    </citation>
    <scope>NUCLEOTIDE SEQUENCE [LARGE SCALE GENOMIC DNA]</scope>
    <source>
        <strain evidence="9 10">DSM 28650</strain>
    </source>
</reference>
<accession>A0ABS4K4D3</accession>
<comment type="caution">
    <text evidence="9">The sequence shown here is derived from an EMBL/GenBank/DDBJ whole genome shotgun (WGS) entry which is preliminary data.</text>
</comment>
<evidence type="ECO:0000256" key="4">
    <source>
        <dbReference type="ARBA" id="ARBA00022692"/>
    </source>
</evidence>
<keyword evidence="3" id="KW-1003">Cell membrane</keyword>
<dbReference type="RefSeq" id="WP_209649524.1">
    <property type="nucleotide sequence ID" value="NZ_JAGGLL010000013.1"/>
</dbReference>
<dbReference type="Gene3D" id="1.20.1250.20">
    <property type="entry name" value="MFS general substrate transporter like domains"/>
    <property type="match status" value="1"/>
</dbReference>
<feature type="transmembrane region" description="Helical" evidence="7">
    <location>
        <begin position="261"/>
        <end position="280"/>
    </location>
</feature>
<feature type="transmembrane region" description="Helical" evidence="7">
    <location>
        <begin position="74"/>
        <end position="95"/>
    </location>
</feature>
<evidence type="ECO:0000256" key="1">
    <source>
        <dbReference type="ARBA" id="ARBA00004651"/>
    </source>
</evidence>
<keyword evidence="4 7" id="KW-0812">Transmembrane</keyword>
<keyword evidence="10" id="KW-1185">Reference proteome</keyword>
<keyword evidence="5 7" id="KW-1133">Transmembrane helix</keyword>
<comment type="subcellular location">
    <subcellularLocation>
        <location evidence="1">Cell membrane</location>
        <topology evidence="1">Multi-pass membrane protein</topology>
    </subcellularLocation>
</comment>
<proteinExistence type="predicted"/>
<dbReference type="Proteomes" id="UP001519308">
    <property type="component" value="Unassembled WGS sequence"/>
</dbReference>
<dbReference type="PANTHER" id="PTHR43266">
    <property type="entry name" value="MACROLIDE-EFFLUX PROTEIN"/>
    <property type="match status" value="1"/>
</dbReference>
<evidence type="ECO:0000256" key="3">
    <source>
        <dbReference type="ARBA" id="ARBA00022475"/>
    </source>
</evidence>
<dbReference type="PROSITE" id="PS50850">
    <property type="entry name" value="MFS"/>
    <property type="match status" value="1"/>
</dbReference>
<evidence type="ECO:0000259" key="8">
    <source>
        <dbReference type="PROSITE" id="PS50850"/>
    </source>
</evidence>
<name>A0ABS4K4D3_9CLOT</name>
<feature type="transmembrane region" description="Helical" evidence="7">
    <location>
        <begin position="374"/>
        <end position="392"/>
    </location>
</feature>
<protein>
    <submittedName>
        <fullName evidence="9">DHA3 family macrolide efflux protein-like MFS transporter</fullName>
    </submittedName>
</protein>
<keyword evidence="6 7" id="KW-0472">Membrane</keyword>